<protein>
    <submittedName>
        <fullName evidence="1">Uncharacterized protein</fullName>
    </submittedName>
</protein>
<dbReference type="InterPro" id="IPR032675">
    <property type="entry name" value="LRR_dom_sf"/>
</dbReference>
<dbReference type="Proteomes" id="UP001630127">
    <property type="component" value="Unassembled WGS sequence"/>
</dbReference>
<dbReference type="PANTHER" id="PTHR15140:SF37">
    <property type="entry name" value="UBIQUITIN-LIKE DOMAIN-CONTAINING PROTEIN"/>
    <property type="match status" value="1"/>
</dbReference>
<dbReference type="PANTHER" id="PTHR15140">
    <property type="entry name" value="TUBULIN-SPECIFIC CHAPERONE E"/>
    <property type="match status" value="1"/>
</dbReference>
<keyword evidence="2" id="KW-1185">Reference proteome</keyword>
<reference evidence="1 2" key="1">
    <citation type="submission" date="2024-11" db="EMBL/GenBank/DDBJ databases">
        <title>A near-complete genome assembly of Cinchona calisaya.</title>
        <authorList>
            <person name="Lian D.C."/>
            <person name="Zhao X.W."/>
            <person name="Wei L."/>
        </authorList>
    </citation>
    <scope>NUCLEOTIDE SEQUENCE [LARGE SCALE GENOMIC DNA]</scope>
    <source>
        <tissue evidence="1">Nenye</tissue>
    </source>
</reference>
<dbReference type="SUPFAM" id="SSF52047">
    <property type="entry name" value="RNI-like"/>
    <property type="match status" value="1"/>
</dbReference>
<evidence type="ECO:0000313" key="1">
    <source>
        <dbReference type="EMBL" id="KAL3510351.1"/>
    </source>
</evidence>
<dbReference type="AlphaFoldDB" id="A0ABD2YSI7"/>
<dbReference type="EMBL" id="JBJUIK010000012">
    <property type="protein sequence ID" value="KAL3510351.1"/>
    <property type="molecule type" value="Genomic_DNA"/>
</dbReference>
<proteinExistence type="predicted"/>
<organism evidence="1 2">
    <name type="scientific">Cinchona calisaya</name>
    <dbReference type="NCBI Taxonomy" id="153742"/>
    <lineage>
        <taxon>Eukaryota</taxon>
        <taxon>Viridiplantae</taxon>
        <taxon>Streptophyta</taxon>
        <taxon>Embryophyta</taxon>
        <taxon>Tracheophyta</taxon>
        <taxon>Spermatophyta</taxon>
        <taxon>Magnoliopsida</taxon>
        <taxon>eudicotyledons</taxon>
        <taxon>Gunneridae</taxon>
        <taxon>Pentapetalae</taxon>
        <taxon>asterids</taxon>
        <taxon>lamiids</taxon>
        <taxon>Gentianales</taxon>
        <taxon>Rubiaceae</taxon>
        <taxon>Cinchonoideae</taxon>
        <taxon>Cinchoneae</taxon>
        <taxon>Cinchona</taxon>
    </lineage>
</organism>
<evidence type="ECO:0000313" key="2">
    <source>
        <dbReference type="Proteomes" id="UP001630127"/>
    </source>
</evidence>
<sequence>MVPVSIPHPDKFPPSLKKLTLIGSHVSWQEMSIIGSLPKLEVLKIKDNFFSGPRWETCEGGFLHLKFLKLSHLDLQEWIATADDFPSLERLVLNGCFDLAEIPSAIGDICTLQAIEVYRSSKSPVDSARQIEESQRSWGNDELKLFIYPHFQEDTSF</sequence>
<comment type="caution">
    <text evidence="1">The sequence shown here is derived from an EMBL/GenBank/DDBJ whole genome shotgun (WGS) entry which is preliminary data.</text>
</comment>
<dbReference type="Gene3D" id="3.80.10.10">
    <property type="entry name" value="Ribonuclease Inhibitor"/>
    <property type="match status" value="1"/>
</dbReference>
<name>A0ABD2YSI7_9GENT</name>
<accession>A0ABD2YSI7</accession>
<gene>
    <name evidence="1" type="ORF">ACH5RR_029752</name>
</gene>